<feature type="non-terminal residue" evidence="1">
    <location>
        <position position="1"/>
    </location>
</feature>
<gene>
    <name evidence="1" type="ORF">AMECASPLE_021479</name>
</gene>
<keyword evidence="2" id="KW-1185">Reference proteome</keyword>
<dbReference type="Proteomes" id="UP001469553">
    <property type="component" value="Unassembled WGS sequence"/>
</dbReference>
<proteinExistence type="predicted"/>
<protein>
    <submittedName>
        <fullName evidence="1">Uncharacterized protein</fullName>
    </submittedName>
</protein>
<dbReference type="EMBL" id="JAHRIP010058282">
    <property type="protein sequence ID" value="MEQ2303901.1"/>
    <property type="molecule type" value="Genomic_DNA"/>
</dbReference>
<reference evidence="1 2" key="1">
    <citation type="submission" date="2021-06" db="EMBL/GenBank/DDBJ databases">
        <authorList>
            <person name="Palmer J.M."/>
        </authorList>
    </citation>
    <scope>NUCLEOTIDE SEQUENCE [LARGE SCALE GENOMIC DNA]</scope>
    <source>
        <strain evidence="1 2">AS_MEX2019</strain>
        <tissue evidence="1">Muscle</tissue>
    </source>
</reference>
<organism evidence="1 2">
    <name type="scientific">Ameca splendens</name>
    <dbReference type="NCBI Taxonomy" id="208324"/>
    <lineage>
        <taxon>Eukaryota</taxon>
        <taxon>Metazoa</taxon>
        <taxon>Chordata</taxon>
        <taxon>Craniata</taxon>
        <taxon>Vertebrata</taxon>
        <taxon>Euteleostomi</taxon>
        <taxon>Actinopterygii</taxon>
        <taxon>Neopterygii</taxon>
        <taxon>Teleostei</taxon>
        <taxon>Neoteleostei</taxon>
        <taxon>Acanthomorphata</taxon>
        <taxon>Ovalentaria</taxon>
        <taxon>Atherinomorphae</taxon>
        <taxon>Cyprinodontiformes</taxon>
        <taxon>Goodeidae</taxon>
        <taxon>Ameca</taxon>
    </lineage>
</organism>
<name>A0ABV0ZEC5_9TELE</name>
<comment type="caution">
    <text evidence="1">The sequence shown here is derived from an EMBL/GenBank/DDBJ whole genome shotgun (WGS) entry which is preliminary data.</text>
</comment>
<evidence type="ECO:0000313" key="1">
    <source>
        <dbReference type="EMBL" id="MEQ2303901.1"/>
    </source>
</evidence>
<accession>A0ABV0ZEC5</accession>
<sequence>VFPVQEKSEEMWMLLKFMPSTSSTLSHIILREECFQPSWTFNNPLTITVSDVGPHRPHQTEAFGVLCWGCCVFLQNSTVKLSNIYSGYYWDYDYWLINIYQEL</sequence>
<evidence type="ECO:0000313" key="2">
    <source>
        <dbReference type="Proteomes" id="UP001469553"/>
    </source>
</evidence>